<dbReference type="EMBL" id="RBID01000011">
    <property type="protein sequence ID" value="RKQ61378.1"/>
    <property type="molecule type" value="Genomic_DNA"/>
</dbReference>
<organism evidence="1 2">
    <name type="scientific">Vogesella indigofera</name>
    <name type="common">Pseudomonas indigofera</name>
    <dbReference type="NCBI Taxonomy" id="45465"/>
    <lineage>
        <taxon>Bacteria</taxon>
        <taxon>Pseudomonadati</taxon>
        <taxon>Pseudomonadota</taxon>
        <taxon>Betaproteobacteria</taxon>
        <taxon>Neisseriales</taxon>
        <taxon>Chromobacteriaceae</taxon>
        <taxon>Vogesella</taxon>
    </lineage>
</organism>
<protein>
    <submittedName>
        <fullName evidence="1">Major capsid protein E</fullName>
    </submittedName>
</protein>
<dbReference type="Pfam" id="PF03864">
    <property type="entry name" value="Phage_cap_E"/>
    <property type="match status" value="1"/>
</dbReference>
<sequence>MPTLAIFEDDAFSLSTLTAAINEGPQTPGRLAALGLFEEEGITTTTVEIEKEGNTLSLVAAGERGGPGQQVGGDKRSLLHFGTIHLPQQSVIRADEVTNLRAFGSETEVETVQAVVSKRQNKHKRQLDATTEYHRIGAIKGLVMDADGQRVLLDTYQHFQIVQTEIEINLSAMGPNLRGQCLAVVEAVEAALGSASSTGVRVFCGKNIWAALVANKYLEETFKYGPQAAALRGDPRDTIEFGGMVWERYTGKVGTIAFIDPDLAYVVPEGVPDMFITRFAPADHVDAVGTMGLPYYTSLELLKHGKGVDMLSQSNVLNLNTRPAAVIRLKLKAA</sequence>
<evidence type="ECO:0000313" key="1">
    <source>
        <dbReference type="EMBL" id="RKQ61378.1"/>
    </source>
</evidence>
<gene>
    <name evidence="1" type="ORF">C8E02_1150</name>
</gene>
<dbReference type="RefSeq" id="WP_120809975.1">
    <property type="nucleotide sequence ID" value="NZ_RBID01000011.1"/>
</dbReference>
<dbReference type="AlphaFoldDB" id="A0A495BJT5"/>
<evidence type="ECO:0000313" key="2">
    <source>
        <dbReference type="Proteomes" id="UP000279384"/>
    </source>
</evidence>
<reference evidence="1 2" key="1">
    <citation type="submission" date="2018-10" db="EMBL/GenBank/DDBJ databases">
        <title>Genomic Encyclopedia of Type Strains, Phase IV (KMG-IV): sequencing the most valuable type-strain genomes for metagenomic binning, comparative biology and taxonomic classification.</title>
        <authorList>
            <person name="Goeker M."/>
        </authorList>
    </citation>
    <scope>NUCLEOTIDE SEQUENCE [LARGE SCALE GENOMIC DNA]</scope>
    <source>
        <strain evidence="1 2">DSM 3303</strain>
    </source>
</reference>
<proteinExistence type="predicted"/>
<accession>A0A495BJT5</accession>
<dbReference type="Proteomes" id="UP000279384">
    <property type="component" value="Unassembled WGS sequence"/>
</dbReference>
<name>A0A495BJT5_VOGIN</name>
<dbReference type="InterPro" id="IPR005564">
    <property type="entry name" value="Major_capsid_GpE"/>
</dbReference>
<comment type="caution">
    <text evidence="1">The sequence shown here is derived from an EMBL/GenBank/DDBJ whole genome shotgun (WGS) entry which is preliminary data.</text>
</comment>